<name>A0ABV4E589_9GAMM</name>
<sequence length="177" mass="19313">MRIACLGWGSLIWKSGVLPVEGEWHKDGPPVPIEFSRISDGGELATAICINADPVPALWAWLTVDDLATACELLKAREAIPAQRSDGIGSLIVTDRPAGALAKWAHDRHIDAVIWTALPPCCDKIESRTPSLEAALAYLDSLTGETREHAKDYICRVPAQIDTTYRRAIVESLGWTD</sequence>
<dbReference type="Proteomes" id="UP001565243">
    <property type="component" value="Unassembled WGS sequence"/>
</dbReference>
<comment type="caution">
    <text evidence="1">The sequence shown here is derived from an EMBL/GenBank/DDBJ whole genome shotgun (WGS) entry which is preliminary data.</text>
</comment>
<reference evidence="1 2" key="1">
    <citation type="submission" date="2024-07" db="EMBL/GenBank/DDBJ databases">
        <authorList>
            <person name="Hebao G."/>
        </authorList>
    </citation>
    <scope>NUCLEOTIDE SEQUENCE [LARGE SCALE GENOMIC DNA]</scope>
    <source>
        <strain evidence="1 2">ACCC 02193</strain>
    </source>
</reference>
<dbReference type="EMBL" id="JBGFFX010000003">
    <property type="protein sequence ID" value="MEY8770059.1"/>
    <property type="molecule type" value="Genomic_DNA"/>
</dbReference>
<evidence type="ECO:0000313" key="2">
    <source>
        <dbReference type="Proteomes" id="UP001565243"/>
    </source>
</evidence>
<evidence type="ECO:0000313" key="1">
    <source>
        <dbReference type="EMBL" id="MEY8770059.1"/>
    </source>
</evidence>
<proteinExistence type="predicted"/>
<dbReference type="RefSeq" id="WP_253456163.1">
    <property type="nucleotide sequence ID" value="NZ_JBGFFX010000003.1"/>
</dbReference>
<keyword evidence="2" id="KW-1185">Reference proteome</keyword>
<organism evidence="1 2">
    <name type="scientific">Erwinia aeris</name>
    <dbReference type="NCBI Taxonomy" id="3239803"/>
    <lineage>
        <taxon>Bacteria</taxon>
        <taxon>Pseudomonadati</taxon>
        <taxon>Pseudomonadota</taxon>
        <taxon>Gammaproteobacteria</taxon>
        <taxon>Enterobacterales</taxon>
        <taxon>Erwiniaceae</taxon>
        <taxon>Erwinia</taxon>
    </lineage>
</organism>
<gene>
    <name evidence="1" type="ORF">AB6T85_06395</name>
</gene>
<protein>
    <submittedName>
        <fullName evidence="1">Uncharacterized protein</fullName>
    </submittedName>
</protein>
<accession>A0ABV4E589</accession>